<dbReference type="InParanoid" id="E4ZXP0"/>
<dbReference type="Proteomes" id="UP000002668">
    <property type="component" value="Genome"/>
</dbReference>
<sequence>MQHILPRGRLLAHARSPTDTRRASAPARKFSLSYNSIEYTRPTVFFGLLIDPSRGCN</sequence>
<evidence type="ECO:0000313" key="3">
    <source>
        <dbReference type="Proteomes" id="UP000002668"/>
    </source>
</evidence>
<protein>
    <submittedName>
        <fullName evidence="2">Predicted protein</fullName>
    </submittedName>
</protein>
<accession>E4ZXP0</accession>
<gene>
    <name evidence="2" type="ORF">LEMA_P110540.1</name>
</gene>
<organism evidence="3">
    <name type="scientific">Leptosphaeria maculans (strain JN3 / isolate v23.1.3 / race Av1-4-5-6-7-8)</name>
    <name type="common">Blackleg fungus</name>
    <name type="synonym">Phoma lingam</name>
    <dbReference type="NCBI Taxonomy" id="985895"/>
    <lineage>
        <taxon>Eukaryota</taxon>
        <taxon>Fungi</taxon>
        <taxon>Dikarya</taxon>
        <taxon>Ascomycota</taxon>
        <taxon>Pezizomycotina</taxon>
        <taxon>Dothideomycetes</taxon>
        <taxon>Pleosporomycetidae</taxon>
        <taxon>Pleosporales</taxon>
        <taxon>Pleosporineae</taxon>
        <taxon>Leptosphaeriaceae</taxon>
        <taxon>Plenodomus</taxon>
        <taxon>Plenodomus lingam/Leptosphaeria maculans species complex</taxon>
    </lineage>
</organism>
<keyword evidence="3" id="KW-1185">Reference proteome</keyword>
<proteinExistence type="predicted"/>
<name>E4ZXP0_LEPMJ</name>
<evidence type="ECO:0000256" key="1">
    <source>
        <dbReference type="SAM" id="MobiDB-lite"/>
    </source>
</evidence>
<reference evidence="3" key="1">
    <citation type="journal article" date="2011" name="Nat. Commun.">
        <title>Effector diversification within compartments of the Leptosphaeria maculans genome affected by Repeat-Induced Point mutations.</title>
        <authorList>
            <person name="Rouxel T."/>
            <person name="Grandaubert J."/>
            <person name="Hane J.K."/>
            <person name="Hoede C."/>
            <person name="van de Wouw A.P."/>
            <person name="Couloux A."/>
            <person name="Dominguez V."/>
            <person name="Anthouard V."/>
            <person name="Bally P."/>
            <person name="Bourras S."/>
            <person name="Cozijnsen A.J."/>
            <person name="Ciuffetti L.M."/>
            <person name="Degrave A."/>
            <person name="Dilmaghani A."/>
            <person name="Duret L."/>
            <person name="Fudal I."/>
            <person name="Goodwin S.B."/>
            <person name="Gout L."/>
            <person name="Glaser N."/>
            <person name="Linglin J."/>
            <person name="Kema G.H.J."/>
            <person name="Lapalu N."/>
            <person name="Lawrence C.B."/>
            <person name="May K."/>
            <person name="Meyer M."/>
            <person name="Ollivier B."/>
            <person name="Poulain J."/>
            <person name="Schoch C.L."/>
            <person name="Simon A."/>
            <person name="Spatafora J.W."/>
            <person name="Stachowiak A."/>
            <person name="Turgeon B.G."/>
            <person name="Tyler B.M."/>
            <person name="Vincent D."/>
            <person name="Weissenbach J."/>
            <person name="Amselem J."/>
            <person name="Quesneville H."/>
            <person name="Oliver R.P."/>
            <person name="Wincker P."/>
            <person name="Balesdent M.-H."/>
            <person name="Howlett B.J."/>
        </authorList>
    </citation>
    <scope>NUCLEOTIDE SEQUENCE [LARGE SCALE GENOMIC DNA]</scope>
    <source>
        <strain evidence="3">JN3 / isolate v23.1.3 / race Av1-4-5-6-7-8</strain>
    </source>
</reference>
<dbReference type="VEuPathDB" id="FungiDB:LEMA_P110540.1"/>
<dbReference type="AlphaFoldDB" id="E4ZXP0"/>
<evidence type="ECO:0000313" key="2">
    <source>
        <dbReference type="EMBL" id="CBX96135.1"/>
    </source>
</evidence>
<dbReference type="HOGENOM" id="CLU_2996896_0_0_1"/>
<feature type="region of interest" description="Disordered" evidence="1">
    <location>
        <begin position="1"/>
        <end position="24"/>
    </location>
</feature>
<dbReference type="EMBL" id="FP929128">
    <property type="protein sequence ID" value="CBX96135.1"/>
    <property type="molecule type" value="Genomic_DNA"/>
</dbReference>